<protein>
    <submittedName>
        <fullName evidence="2">Uncharacterized protein</fullName>
    </submittedName>
</protein>
<accession>A0ABT6ZCA0</accession>
<evidence type="ECO:0000313" key="3">
    <source>
        <dbReference type="Proteomes" id="UP001321481"/>
    </source>
</evidence>
<comment type="caution">
    <text evidence="2">The sequence shown here is derived from an EMBL/GenBank/DDBJ whole genome shotgun (WGS) entry which is preliminary data.</text>
</comment>
<name>A0ABT6ZCA0_9MICO</name>
<dbReference type="EMBL" id="JASJND010000003">
    <property type="protein sequence ID" value="MDJ1113779.1"/>
    <property type="molecule type" value="Genomic_DNA"/>
</dbReference>
<feature type="region of interest" description="Disordered" evidence="1">
    <location>
        <begin position="84"/>
        <end position="111"/>
    </location>
</feature>
<reference evidence="2 3" key="1">
    <citation type="submission" date="2023-05" db="EMBL/GenBank/DDBJ databases">
        <title>Microbacterium dauci sp.nov., Isolated from Carrot Rhizosphere Soil.</title>
        <authorList>
            <person name="Xiao Z."/>
            <person name="Zheng J."/>
        </authorList>
    </citation>
    <scope>NUCLEOTIDE SEQUENCE [LARGE SCALE GENOMIC DNA]</scope>
    <source>
        <strain evidence="2 3">LX3-4</strain>
    </source>
</reference>
<proteinExistence type="predicted"/>
<evidence type="ECO:0000256" key="1">
    <source>
        <dbReference type="SAM" id="MobiDB-lite"/>
    </source>
</evidence>
<gene>
    <name evidence="2" type="ORF">QNI14_04870</name>
</gene>
<organism evidence="2 3">
    <name type="scientific">Microbacterium dauci</name>
    <dbReference type="NCBI Taxonomy" id="3048008"/>
    <lineage>
        <taxon>Bacteria</taxon>
        <taxon>Bacillati</taxon>
        <taxon>Actinomycetota</taxon>
        <taxon>Actinomycetes</taxon>
        <taxon>Micrococcales</taxon>
        <taxon>Microbacteriaceae</taxon>
        <taxon>Microbacterium</taxon>
    </lineage>
</organism>
<dbReference type="Proteomes" id="UP001321481">
    <property type="component" value="Unassembled WGS sequence"/>
</dbReference>
<evidence type="ECO:0000313" key="2">
    <source>
        <dbReference type="EMBL" id="MDJ1113779.1"/>
    </source>
</evidence>
<sequence length="111" mass="12269">MIIDSGWGFISLATLRWGDTMGTAARQFVVLGDHHWWFYGTKDLATDPRQDPSAWAQEVLSHADEDYVRYLAVVMEVPSARIDYPEPRRLTPGTGPTPSPAPSDAEGSVHA</sequence>
<keyword evidence="3" id="KW-1185">Reference proteome</keyword>
<dbReference type="RefSeq" id="WP_283715248.1">
    <property type="nucleotide sequence ID" value="NZ_JASJND010000003.1"/>
</dbReference>